<comment type="subcellular location">
    <subcellularLocation>
        <location evidence="1">Cell membrane</location>
        <topology evidence="1">Multi-pass membrane protein</topology>
    </subcellularLocation>
</comment>
<keyword evidence="5 10" id="KW-1133">Transmembrane helix</keyword>
<sequence length="158" mass="17109">ICHPLHYSSIMSRRACTLLVAGSWAVGMADSMLHTVLAFRLSLCGARTINHFFCDIVPVLQLSCTSTSLNQTVLMVCGAIISGSSFTLTLASYVKIVTAILRIHSTEGRSTAFSTCSSHLVVVILFYVTIMSAYLRIGSSSQLDRNSWLAVLYAVVTP</sequence>
<evidence type="ECO:0000256" key="10">
    <source>
        <dbReference type="SAM" id="Phobius"/>
    </source>
</evidence>
<dbReference type="InterPro" id="IPR017452">
    <property type="entry name" value="GPCR_Rhodpsn_7TM"/>
</dbReference>
<evidence type="ECO:0000256" key="2">
    <source>
        <dbReference type="ARBA" id="ARBA00022475"/>
    </source>
</evidence>
<organism evidence="12">
    <name type="scientific">Necturus maculosus</name>
    <name type="common">Mudpuppy</name>
    <name type="synonym">Sirena maculosa</name>
    <dbReference type="NCBI Taxonomy" id="42757"/>
    <lineage>
        <taxon>Eukaryota</taxon>
        <taxon>Metazoa</taxon>
        <taxon>Chordata</taxon>
        <taxon>Craniata</taxon>
        <taxon>Vertebrata</taxon>
        <taxon>Euteleostomi</taxon>
        <taxon>Amphibia</taxon>
        <taxon>Batrachia</taxon>
        <taxon>Caudata</taxon>
        <taxon>Salamandroidea</taxon>
        <taxon>Proteidae</taxon>
        <taxon>Necturus</taxon>
    </lineage>
</organism>
<dbReference type="GO" id="GO:0004930">
    <property type="term" value="F:G protein-coupled receptor activity"/>
    <property type="evidence" value="ECO:0007669"/>
    <property type="project" value="UniProtKB-KW"/>
</dbReference>
<evidence type="ECO:0000256" key="4">
    <source>
        <dbReference type="ARBA" id="ARBA00022725"/>
    </source>
</evidence>
<dbReference type="EMBL" id="AF019245">
    <property type="protein sequence ID" value="AAB81764.1"/>
    <property type="molecule type" value="mRNA"/>
</dbReference>
<keyword evidence="4" id="KW-0552">Olfaction</keyword>
<dbReference type="AlphaFoldDB" id="O42217"/>
<keyword evidence="9" id="KW-0807">Transducer</keyword>
<name>O42217_NECMA</name>
<dbReference type="SUPFAM" id="SSF81321">
    <property type="entry name" value="Family A G protein-coupled receptor-like"/>
    <property type="match status" value="1"/>
</dbReference>
<evidence type="ECO:0000256" key="3">
    <source>
        <dbReference type="ARBA" id="ARBA00022692"/>
    </source>
</evidence>
<dbReference type="InterPro" id="IPR050516">
    <property type="entry name" value="Olfactory_GPCR"/>
</dbReference>
<evidence type="ECO:0000256" key="5">
    <source>
        <dbReference type="ARBA" id="ARBA00022989"/>
    </source>
</evidence>
<feature type="transmembrane region" description="Helical" evidence="10">
    <location>
        <begin position="112"/>
        <end position="135"/>
    </location>
</feature>
<keyword evidence="8 12" id="KW-0675">Receptor</keyword>
<dbReference type="Pfam" id="PF13853">
    <property type="entry name" value="7tm_4"/>
    <property type="match status" value="1"/>
</dbReference>
<evidence type="ECO:0000256" key="9">
    <source>
        <dbReference type="ARBA" id="ARBA00023224"/>
    </source>
</evidence>
<keyword evidence="3 10" id="KW-0812">Transmembrane</keyword>
<dbReference type="PROSITE" id="PS50262">
    <property type="entry name" value="G_PROTEIN_RECEP_F1_2"/>
    <property type="match status" value="1"/>
</dbReference>
<dbReference type="PRINTS" id="PR00245">
    <property type="entry name" value="OLFACTORYR"/>
</dbReference>
<dbReference type="GO" id="GO:0004984">
    <property type="term" value="F:olfactory receptor activity"/>
    <property type="evidence" value="ECO:0007669"/>
    <property type="project" value="InterPro"/>
</dbReference>
<keyword evidence="2" id="KW-1003">Cell membrane</keyword>
<proteinExistence type="evidence at transcript level"/>
<feature type="non-terminal residue" evidence="12">
    <location>
        <position position="1"/>
    </location>
</feature>
<evidence type="ECO:0000259" key="11">
    <source>
        <dbReference type="PROSITE" id="PS50262"/>
    </source>
</evidence>
<dbReference type="GO" id="GO:0005886">
    <property type="term" value="C:plasma membrane"/>
    <property type="evidence" value="ECO:0007669"/>
    <property type="project" value="UniProtKB-SubCell"/>
</dbReference>
<dbReference type="Gene3D" id="1.20.1070.10">
    <property type="entry name" value="Rhodopsin 7-helix transmembrane proteins"/>
    <property type="match status" value="1"/>
</dbReference>
<dbReference type="InterPro" id="IPR000725">
    <property type="entry name" value="Olfact_rcpt"/>
</dbReference>
<keyword evidence="6" id="KW-0297">G-protein coupled receptor</keyword>
<evidence type="ECO:0000256" key="6">
    <source>
        <dbReference type="ARBA" id="ARBA00023040"/>
    </source>
</evidence>
<keyword evidence="4" id="KW-0716">Sensory transduction</keyword>
<evidence type="ECO:0000256" key="7">
    <source>
        <dbReference type="ARBA" id="ARBA00023136"/>
    </source>
</evidence>
<feature type="domain" description="G-protein coupled receptors family 1 profile" evidence="11">
    <location>
        <begin position="1"/>
        <end position="158"/>
    </location>
</feature>
<dbReference type="PANTHER" id="PTHR26452">
    <property type="entry name" value="OLFACTORY RECEPTOR"/>
    <property type="match status" value="1"/>
</dbReference>
<evidence type="ECO:0000313" key="12">
    <source>
        <dbReference type="EMBL" id="AAB81764.1"/>
    </source>
</evidence>
<accession>O42217</accession>
<feature type="transmembrane region" description="Helical" evidence="10">
    <location>
        <begin position="72"/>
        <end position="91"/>
    </location>
</feature>
<keyword evidence="7 10" id="KW-0472">Membrane</keyword>
<evidence type="ECO:0000256" key="8">
    <source>
        <dbReference type="ARBA" id="ARBA00023170"/>
    </source>
</evidence>
<feature type="non-terminal residue" evidence="12">
    <location>
        <position position="158"/>
    </location>
</feature>
<evidence type="ECO:0000256" key="1">
    <source>
        <dbReference type="ARBA" id="ARBA00004651"/>
    </source>
</evidence>
<reference evidence="12" key="1">
    <citation type="submission" date="1997-08" db="EMBL/GenBank/DDBJ databases">
        <authorList>
            <person name="Zhou Q."/>
            <person name="Hinkle G."/>
            <person name="Sogin M.L."/>
            <person name="Dionne V.E."/>
        </authorList>
    </citation>
    <scope>NUCLEOTIDE SEQUENCE</scope>
</reference>
<protein>
    <submittedName>
        <fullName evidence="12">Olfactory receptor protein</fullName>
    </submittedName>
</protein>